<feature type="region of interest" description="Disordered" evidence="2">
    <location>
        <begin position="258"/>
        <end position="305"/>
    </location>
</feature>
<evidence type="ECO:0000313" key="4">
    <source>
        <dbReference type="EMBL" id="CAC5407734.1"/>
    </source>
</evidence>
<reference evidence="4 5" key="1">
    <citation type="submission" date="2020-06" db="EMBL/GenBank/DDBJ databases">
        <authorList>
            <person name="Li R."/>
            <person name="Bekaert M."/>
        </authorList>
    </citation>
    <scope>NUCLEOTIDE SEQUENCE [LARGE SCALE GENOMIC DNA]</scope>
    <source>
        <strain evidence="5">wild</strain>
    </source>
</reference>
<dbReference type="OrthoDB" id="6156608at2759"/>
<keyword evidence="5" id="KW-1185">Reference proteome</keyword>
<protein>
    <recommendedName>
        <fullName evidence="3">Peptidase A2 domain-containing protein</fullName>
    </recommendedName>
</protein>
<organism evidence="4 5">
    <name type="scientific">Mytilus coruscus</name>
    <name type="common">Sea mussel</name>
    <dbReference type="NCBI Taxonomy" id="42192"/>
    <lineage>
        <taxon>Eukaryota</taxon>
        <taxon>Metazoa</taxon>
        <taxon>Spiralia</taxon>
        <taxon>Lophotrochozoa</taxon>
        <taxon>Mollusca</taxon>
        <taxon>Bivalvia</taxon>
        <taxon>Autobranchia</taxon>
        <taxon>Pteriomorphia</taxon>
        <taxon>Mytilida</taxon>
        <taxon>Mytiloidea</taxon>
        <taxon>Mytilidae</taxon>
        <taxon>Mytilinae</taxon>
        <taxon>Mytilus</taxon>
    </lineage>
</organism>
<dbReference type="EMBL" id="CACVKT020007423">
    <property type="protein sequence ID" value="CAC5407734.1"/>
    <property type="molecule type" value="Genomic_DNA"/>
</dbReference>
<dbReference type="GO" id="GO:0006508">
    <property type="term" value="P:proteolysis"/>
    <property type="evidence" value="ECO:0007669"/>
    <property type="project" value="InterPro"/>
</dbReference>
<dbReference type="InterPro" id="IPR001995">
    <property type="entry name" value="Peptidase_A2_cat"/>
</dbReference>
<dbReference type="PROSITE" id="PS00141">
    <property type="entry name" value="ASP_PROTEASE"/>
    <property type="match status" value="1"/>
</dbReference>
<name>A0A6J8DKQ4_MYTCO</name>
<dbReference type="PROSITE" id="PS50175">
    <property type="entry name" value="ASP_PROT_RETROV"/>
    <property type="match status" value="1"/>
</dbReference>
<evidence type="ECO:0000259" key="3">
    <source>
        <dbReference type="PROSITE" id="PS50175"/>
    </source>
</evidence>
<sequence>MDDSGEVIIAINHSFQEENDGEITIPLDEQKVDSVDSTRQIISHDKEQYLFVNEFKNFKSLFHDQLGEITNDFSDCQKEVICAEKQIRQDFEDEMSSIKGSIMKLEDDEHENKITITNLYKMMKQNKDLVNHNDHMSDIVNTENISKVISGVGQTVPIANNQTNQNTEKQQQNTDNIYLFNKDKMCDINQNYAVMDRPQVPRLAPHTHSPKSGADLRLRLRESNPKSIHEAETLAVRHELSEFKKELVSLAKDIKGMSQNQNNRNRQGGDNNQRNQNGQRGHFNNQNKIFGQGNRNFNQRNNNFGQKRQNQPIFYQQGNQLRSDSRVGARLNQNGPNRKRSMNLWQIMREGLFEKAKINDKYLAFLVDTGANTTILMARSIVNPEMYHIPIRIINVNNEPCTLYKGTIIATCNKFKEEDIQTSEFVNNVFAGQATVNKGRQLPDYLLEIYESSQVNLDKDQSEKFKDLLIEYNNIFSKSSEDIGLTDLVEHTINTGNHPPIRQRPRRIPLARIKDAEAEIQKMV</sequence>
<keyword evidence="1" id="KW-0378">Hydrolase</keyword>
<dbReference type="AlphaFoldDB" id="A0A6J8DKQ4"/>
<gene>
    <name evidence="4" type="ORF">MCOR_41183</name>
</gene>
<dbReference type="GO" id="GO:0004190">
    <property type="term" value="F:aspartic-type endopeptidase activity"/>
    <property type="evidence" value="ECO:0007669"/>
    <property type="project" value="InterPro"/>
</dbReference>
<proteinExistence type="predicted"/>
<feature type="domain" description="Peptidase A2" evidence="3">
    <location>
        <begin position="363"/>
        <end position="376"/>
    </location>
</feature>
<feature type="compositionally biased region" description="Low complexity" evidence="2">
    <location>
        <begin position="259"/>
        <end position="305"/>
    </location>
</feature>
<dbReference type="Proteomes" id="UP000507470">
    <property type="component" value="Unassembled WGS sequence"/>
</dbReference>
<dbReference type="InterPro" id="IPR001969">
    <property type="entry name" value="Aspartic_peptidase_AS"/>
</dbReference>
<evidence type="ECO:0000313" key="5">
    <source>
        <dbReference type="Proteomes" id="UP000507470"/>
    </source>
</evidence>
<evidence type="ECO:0000256" key="2">
    <source>
        <dbReference type="SAM" id="MobiDB-lite"/>
    </source>
</evidence>
<dbReference type="SUPFAM" id="SSF50630">
    <property type="entry name" value="Acid proteases"/>
    <property type="match status" value="1"/>
</dbReference>
<evidence type="ECO:0000256" key="1">
    <source>
        <dbReference type="ARBA" id="ARBA00022801"/>
    </source>
</evidence>
<dbReference type="InterPro" id="IPR021109">
    <property type="entry name" value="Peptidase_aspartic_dom_sf"/>
</dbReference>
<accession>A0A6J8DKQ4</accession>